<sequence length="751" mass="85359">QKLVNGEFWMKVLCNFVQIPQNITNIINNLNITSINDLNKLVDLKFWHDIIVEFNVPVVPIILEGLIGLNITSFEQAANILNFKFWEEFLTTKNVSYLPEIFYILSEINITSFNDLKILMNFTELLDKFSKMDQSKLQYLTQLLSNIGINNIEDIVQLNNITALSAIFKQFNLTQISDIFDSLQSIGILQLTDLVKFQEFEYISSFLQQYNIPYLNDILISLKQINITSFSDMMNLLKLSTIKDMALVQNITFVAMVIDILGAMKLKYIYDIPQIFQFNFWFQFPQYVRGILASVNVYVETPTVVLLQYADGSFLSMNDCANISAKQNNEAVVVTGQMFGMCMLQASSNISMIVYYKEVEIAVISPYRFTAFWLNRSVILTVNSIAIISSKNKLFNQFTCNKQCTIAYTSLDNDTIYMTSLGKESQSFVFTSHFTIEKNITLIDSIQNRTTTVNVELNTSLSSQDFVVKINNKKATLKSDVFSVLFYEQVDIITKYTVISIIYKDLSVQAISMQVQIEQFIVNNFTISINNAQKMNFFMTNISLFKQDCNVTTSILRFSESFSVNSSGCTPVFQWNDSQYTLIENQTVQLEADDLSYYVVYSVRAKSNETYIYQTQPTEVYPVVKVKGFTININNWLAKQKKKSSECDNFNVQILINDVIVYDDMTYGQCELQIPFTNSIGENDTIQIIANPPGYEPINSIVYVTQEIATLIQNGGDGLKLEDVSVPVPKQSPIGVIIGVVVAVIVVAGVV</sequence>
<feature type="non-terminal residue" evidence="1">
    <location>
        <position position="751"/>
    </location>
</feature>
<accession>A0A146K2W4</accession>
<proteinExistence type="predicted"/>
<evidence type="ECO:0000313" key="1">
    <source>
        <dbReference type="EMBL" id="JAP90224.1"/>
    </source>
</evidence>
<gene>
    <name evidence="1" type="ORF">TPC1_30281</name>
</gene>
<name>A0A146K2W4_9EUKA</name>
<feature type="non-terminal residue" evidence="1">
    <location>
        <position position="1"/>
    </location>
</feature>
<organism evidence="1">
    <name type="scientific">Trepomonas sp. PC1</name>
    <dbReference type="NCBI Taxonomy" id="1076344"/>
    <lineage>
        <taxon>Eukaryota</taxon>
        <taxon>Metamonada</taxon>
        <taxon>Diplomonadida</taxon>
        <taxon>Hexamitidae</taxon>
        <taxon>Hexamitinae</taxon>
        <taxon>Trepomonas</taxon>
    </lineage>
</organism>
<protein>
    <submittedName>
        <fullName evidence="1">Uncharacterized protein</fullName>
    </submittedName>
</protein>
<dbReference type="EMBL" id="GDID01006382">
    <property type="protein sequence ID" value="JAP90224.1"/>
    <property type="molecule type" value="Transcribed_RNA"/>
</dbReference>
<dbReference type="AlphaFoldDB" id="A0A146K2W4"/>
<reference evidence="1" key="1">
    <citation type="submission" date="2015-07" db="EMBL/GenBank/DDBJ databases">
        <title>Adaptation to a free-living lifestyle via gene acquisitions in the diplomonad Trepomonas sp. PC1.</title>
        <authorList>
            <person name="Xu F."/>
            <person name="Jerlstrom-Hultqvist J."/>
            <person name="Kolisko M."/>
            <person name="Simpson A.G.B."/>
            <person name="Roger A.J."/>
            <person name="Svard S.G."/>
            <person name="Andersson J.O."/>
        </authorList>
    </citation>
    <scope>NUCLEOTIDE SEQUENCE</scope>
    <source>
        <strain evidence="1">PC1</strain>
    </source>
</reference>